<dbReference type="EMBL" id="VSSQ01077787">
    <property type="protein sequence ID" value="MPN27778.1"/>
    <property type="molecule type" value="Genomic_DNA"/>
</dbReference>
<feature type="compositionally biased region" description="Low complexity" evidence="1">
    <location>
        <begin position="116"/>
        <end position="135"/>
    </location>
</feature>
<accession>A0A645GLH9</accession>
<organism evidence="2">
    <name type="scientific">bioreactor metagenome</name>
    <dbReference type="NCBI Taxonomy" id="1076179"/>
    <lineage>
        <taxon>unclassified sequences</taxon>
        <taxon>metagenomes</taxon>
        <taxon>ecological metagenomes</taxon>
    </lineage>
</organism>
<reference evidence="2" key="1">
    <citation type="submission" date="2019-08" db="EMBL/GenBank/DDBJ databases">
        <authorList>
            <person name="Kucharzyk K."/>
            <person name="Murdoch R.W."/>
            <person name="Higgins S."/>
            <person name="Loffler F."/>
        </authorList>
    </citation>
    <scope>NUCLEOTIDE SEQUENCE</scope>
</reference>
<comment type="caution">
    <text evidence="2">The sequence shown here is derived from an EMBL/GenBank/DDBJ whole genome shotgun (WGS) entry which is preliminary data.</text>
</comment>
<evidence type="ECO:0000313" key="2">
    <source>
        <dbReference type="EMBL" id="MPN27778.1"/>
    </source>
</evidence>
<dbReference type="AlphaFoldDB" id="A0A645GLH9"/>
<protein>
    <submittedName>
        <fullName evidence="2">Uncharacterized protein</fullName>
    </submittedName>
</protein>
<feature type="region of interest" description="Disordered" evidence="1">
    <location>
        <begin position="63"/>
        <end position="152"/>
    </location>
</feature>
<evidence type="ECO:0000256" key="1">
    <source>
        <dbReference type="SAM" id="MobiDB-lite"/>
    </source>
</evidence>
<gene>
    <name evidence="2" type="ORF">SDC9_175212</name>
</gene>
<sequence length="152" mass="16402">MISLPPARACRTRCPSASWPVWGWKKTCKVPRPPSACCGAAVAKRQNALPLCASRLPSFAKPLPQTNKKYRASSKAAPMPPGALPQRKRPFSTRPSCGLKKRGPSPGKARGCANCRTSAKSFRARSRASTSGALRWRPSTMPPRQSCGRNTS</sequence>
<name>A0A645GLH9_9ZZZZ</name>
<proteinExistence type="predicted"/>